<gene>
    <name evidence="3" type="ORF">J0S82_009799</name>
</gene>
<keyword evidence="1" id="KW-0472">Membrane</keyword>
<evidence type="ECO:0000313" key="3">
    <source>
        <dbReference type="EMBL" id="KAG8524032.1"/>
    </source>
</evidence>
<dbReference type="SUPFAM" id="SSF49899">
    <property type="entry name" value="Concanavalin A-like lectins/glucanases"/>
    <property type="match status" value="1"/>
</dbReference>
<organism evidence="3 4">
    <name type="scientific">Galemys pyrenaicus</name>
    <name type="common">Iberian desman</name>
    <name type="synonym">Pyrenean desman</name>
    <dbReference type="NCBI Taxonomy" id="202257"/>
    <lineage>
        <taxon>Eukaryota</taxon>
        <taxon>Metazoa</taxon>
        <taxon>Chordata</taxon>
        <taxon>Craniata</taxon>
        <taxon>Vertebrata</taxon>
        <taxon>Euteleostomi</taxon>
        <taxon>Mammalia</taxon>
        <taxon>Eutheria</taxon>
        <taxon>Laurasiatheria</taxon>
        <taxon>Eulipotyphla</taxon>
        <taxon>Talpidae</taxon>
        <taxon>Galemys</taxon>
    </lineage>
</organism>
<keyword evidence="1" id="KW-1133">Transmembrane helix</keyword>
<dbReference type="Proteomes" id="UP000700334">
    <property type="component" value="Unassembled WGS sequence"/>
</dbReference>
<name>A0A8J6DW23_GALPY</name>
<keyword evidence="4" id="KW-1185">Reference proteome</keyword>
<dbReference type="InterPro" id="IPR050143">
    <property type="entry name" value="TRIM/RBCC"/>
</dbReference>
<evidence type="ECO:0000313" key="4">
    <source>
        <dbReference type="Proteomes" id="UP000700334"/>
    </source>
</evidence>
<dbReference type="Gene3D" id="2.60.120.920">
    <property type="match status" value="2"/>
</dbReference>
<feature type="transmembrane region" description="Helical" evidence="1">
    <location>
        <begin position="12"/>
        <end position="32"/>
    </location>
</feature>
<dbReference type="InterPro" id="IPR013320">
    <property type="entry name" value="ConA-like_dom_sf"/>
</dbReference>
<accession>A0A8J6DW23</accession>
<sequence length="222" mass="24555">ALFPRNNPWVVVLAVLLSFLAVTAIFGAIYAVHTTKAKGSFKKKRDELNSELDRRITIGVAGLNKVRKFAENILLDKDTAHPYLEVSNDGKSVTSLLERQDLLDNSERFDTLVAVLGQDSFSREPPLTVGVFLQYEKGLISFYNVTDYTILYTFKSTFTQPLKPYFYPGPSSEENRDGLTILSSFHLPSPGNTQKGVIAALSAPMPPGHMVPGQTDVGLQQF</sequence>
<comment type="caution">
    <text evidence="3">The sequence shown here is derived from an EMBL/GenBank/DDBJ whole genome shotgun (WGS) entry which is preliminary data.</text>
</comment>
<proteinExistence type="predicted"/>
<evidence type="ECO:0000256" key="1">
    <source>
        <dbReference type="SAM" id="Phobius"/>
    </source>
</evidence>
<dbReference type="OrthoDB" id="6105938at2759"/>
<dbReference type="InterPro" id="IPR003879">
    <property type="entry name" value="Butyrophylin_SPRY"/>
</dbReference>
<protein>
    <submittedName>
        <fullName evidence="3">Putative butyrophilin subfamily 2 member A3</fullName>
    </submittedName>
</protein>
<feature type="domain" description="SPRY-associated" evidence="2">
    <location>
        <begin position="70"/>
        <end position="122"/>
    </location>
</feature>
<reference evidence="3" key="1">
    <citation type="journal article" date="2021" name="Evol. Appl.">
        <title>The genome of the Pyrenean desman and the effects of bottlenecks and inbreeding on the genomic landscape of an endangered species.</title>
        <authorList>
            <person name="Escoda L."/>
            <person name="Castresana J."/>
        </authorList>
    </citation>
    <scope>NUCLEOTIDE SEQUENCE</scope>
    <source>
        <strain evidence="3">IBE-C5619</strain>
    </source>
</reference>
<dbReference type="InterPro" id="IPR006574">
    <property type="entry name" value="PRY"/>
</dbReference>
<dbReference type="AlphaFoldDB" id="A0A8J6DW23"/>
<dbReference type="SMART" id="SM00589">
    <property type="entry name" value="PRY"/>
    <property type="match status" value="1"/>
</dbReference>
<feature type="non-terminal residue" evidence="3">
    <location>
        <position position="1"/>
    </location>
</feature>
<keyword evidence="1" id="KW-0812">Transmembrane</keyword>
<evidence type="ECO:0000259" key="2">
    <source>
        <dbReference type="SMART" id="SM00589"/>
    </source>
</evidence>
<dbReference type="PRINTS" id="PR01407">
    <property type="entry name" value="BUTYPHLNCDUF"/>
</dbReference>
<dbReference type="PANTHER" id="PTHR24103">
    <property type="entry name" value="E3 UBIQUITIN-PROTEIN LIGASE TRIM"/>
    <property type="match status" value="1"/>
</dbReference>
<dbReference type="Pfam" id="PF13765">
    <property type="entry name" value="PRY"/>
    <property type="match status" value="1"/>
</dbReference>
<dbReference type="EMBL" id="JAGFMF010011396">
    <property type="protein sequence ID" value="KAG8524032.1"/>
    <property type="molecule type" value="Genomic_DNA"/>
</dbReference>
<dbReference type="InterPro" id="IPR043136">
    <property type="entry name" value="B30.2/SPRY_sf"/>
</dbReference>